<dbReference type="VEuPathDB" id="VectorBase:PPAI005594"/>
<reference evidence="3" key="1">
    <citation type="submission" date="2022-08" db="UniProtKB">
        <authorList>
            <consortium name="EnsemblMetazoa"/>
        </authorList>
    </citation>
    <scope>IDENTIFICATION</scope>
    <source>
        <strain evidence="3">Israel</strain>
    </source>
</reference>
<name>A0A1B0GNV7_PHLPP</name>
<dbReference type="VEuPathDB" id="VectorBase:PPAPM1_004717"/>
<dbReference type="Pfam" id="PF00930">
    <property type="entry name" value="DPPIV_N"/>
    <property type="match status" value="1"/>
</dbReference>
<evidence type="ECO:0000313" key="4">
    <source>
        <dbReference type="Proteomes" id="UP000092462"/>
    </source>
</evidence>
<feature type="domain" description="Peptidase S9 prolyl oligopeptidase catalytic" evidence="1">
    <location>
        <begin position="70"/>
        <end position="232"/>
    </location>
</feature>
<dbReference type="PANTHER" id="PTHR11731">
    <property type="entry name" value="PROTEASE FAMILY S9B,C DIPEPTIDYL-PEPTIDASE IV-RELATED"/>
    <property type="match status" value="1"/>
</dbReference>
<dbReference type="Gene3D" id="2.140.10.30">
    <property type="entry name" value="Dipeptidylpeptidase IV, N-terminal domain"/>
    <property type="match status" value="1"/>
</dbReference>
<evidence type="ECO:0000313" key="3">
    <source>
        <dbReference type="EnsemblMetazoa" id="PPAI005594-PA"/>
    </source>
</evidence>
<dbReference type="EnsemblMetazoa" id="PPAI005594-RA">
    <property type="protein sequence ID" value="PPAI005594-PA"/>
    <property type="gene ID" value="PPAI005594"/>
</dbReference>
<dbReference type="PANTHER" id="PTHR11731:SF154">
    <property type="entry name" value="VENOM DIPEPTIDYL PEPTIDASE 4-LIKE PROTEIN"/>
    <property type="match status" value="1"/>
</dbReference>
<dbReference type="InterPro" id="IPR050278">
    <property type="entry name" value="Serine_Prot_S9B/DPPIV"/>
</dbReference>
<dbReference type="SUPFAM" id="SSF82171">
    <property type="entry name" value="DPP6 N-terminal domain-like"/>
    <property type="match status" value="1"/>
</dbReference>
<dbReference type="InterPro" id="IPR029058">
    <property type="entry name" value="AB_hydrolase_fold"/>
</dbReference>
<accession>A0A1B0GNV7</accession>
<dbReference type="InterPro" id="IPR001375">
    <property type="entry name" value="Peptidase_S9_cat"/>
</dbReference>
<dbReference type="Pfam" id="PF00326">
    <property type="entry name" value="Peptidase_S9"/>
    <property type="match status" value="1"/>
</dbReference>
<dbReference type="AlphaFoldDB" id="A0A1B0GNV7"/>
<dbReference type="InterPro" id="IPR002469">
    <property type="entry name" value="Peptidase_S9B_N"/>
</dbReference>
<evidence type="ECO:0008006" key="5">
    <source>
        <dbReference type="Google" id="ProtNLM"/>
    </source>
</evidence>
<organism evidence="3 4">
    <name type="scientific">Phlebotomus papatasi</name>
    <name type="common">Sandfly</name>
    <dbReference type="NCBI Taxonomy" id="29031"/>
    <lineage>
        <taxon>Eukaryota</taxon>
        <taxon>Metazoa</taxon>
        <taxon>Ecdysozoa</taxon>
        <taxon>Arthropoda</taxon>
        <taxon>Hexapoda</taxon>
        <taxon>Insecta</taxon>
        <taxon>Pterygota</taxon>
        <taxon>Neoptera</taxon>
        <taxon>Endopterygota</taxon>
        <taxon>Diptera</taxon>
        <taxon>Nematocera</taxon>
        <taxon>Psychodoidea</taxon>
        <taxon>Psychodidae</taxon>
        <taxon>Phlebotomus</taxon>
        <taxon>Phlebotomus</taxon>
    </lineage>
</organism>
<evidence type="ECO:0000259" key="1">
    <source>
        <dbReference type="Pfam" id="PF00326"/>
    </source>
</evidence>
<keyword evidence="4" id="KW-1185">Reference proteome</keyword>
<proteinExistence type="predicted"/>
<protein>
    <recommendedName>
        <fullName evidence="5">Venom dipeptidyl peptidase 4</fullName>
    </recommendedName>
</protein>
<evidence type="ECO:0000259" key="2">
    <source>
        <dbReference type="Pfam" id="PF00930"/>
    </source>
</evidence>
<dbReference type="VEuPathDB" id="VectorBase:PPAPM1_001086"/>
<dbReference type="Proteomes" id="UP000092462">
    <property type="component" value="Unassembled WGS sequence"/>
</dbReference>
<sequence>MPQIRYLKVPVADGYEASVRLRLPAELNFPSGNGQKYPMIVYVYGGPNSARVTDSFGVGFGDFLVSGHHVIEAQIDGRGTANQGTDMLFTLNNHLGTVEIIDQIAVTKYLQDNFNFIDADRTGIWGWSYGGYATAMALAKDTQRVFQCGISVAPVISWIYYDSIYTERYMGLPNVTYNDAGYNASDITRNIEEFKHHDFLLIHGNADDNVHFQNSMMLSRALQRANIYFEQMSDWRGSSFTFSRDYTKILVRYSVRSIFRHSIVAKYAVYDIATSTSTNVSNADELNVCAWSPVDSNTLAFVKDNDVYLKKLDGEETRLTNDGIPGVIYNGVPDWVYEEEVLGSGAALWFSSNGGKIAIASFNDTEVNEFMYFMYRQPGNLANQYFDEIKLRYPKAGATNPHVVLRVLDVSVAGGVWRDVPTPENIVTTDHILGTVSWFDDNRILALWLNRRQNIATLQSCTIGSDIVCTEIIHFSEPNGWVSINAPRCYTNANICLMIANADGWYKVWKYDFVLQQTSTITPSQFTVSSIYGYDEVNNNLYYTAVPGSNPQQRHVFRDNTCLTCSSKSPEGVDCSYASGSFSRDFSHYALTCSGPTPSYTHLTKTSYSILGKA</sequence>
<dbReference type="EMBL" id="AJVK01031049">
    <property type="status" value="NOT_ANNOTATED_CDS"/>
    <property type="molecule type" value="Genomic_DNA"/>
</dbReference>
<dbReference type="GO" id="GO:0008236">
    <property type="term" value="F:serine-type peptidase activity"/>
    <property type="evidence" value="ECO:0007669"/>
    <property type="project" value="InterPro"/>
</dbReference>
<dbReference type="GO" id="GO:0008239">
    <property type="term" value="F:dipeptidyl-peptidase activity"/>
    <property type="evidence" value="ECO:0007669"/>
    <property type="project" value="TreeGrafter"/>
</dbReference>
<feature type="domain" description="Dipeptidylpeptidase IV N-terminal" evidence="2">
    <location>
        <begin position="243"/>
        <end position="598"/>
    </location>
</feature>
<dbReference type="GO" id="GO:0005886">
    <property type="term" value="C:plasma membrane"/>
    <property type="evidence" value="ECO:0007669"/>
    <property type="project" value="TreeGrafter"/>
</dbReference>
<dbReference type="GO" id="GO:0006508">
    <property type="term" value="P:proteolysis"/>
    <property type="evidence" value="ECO:0007669"/>
    <property type="project" value="InterPro"/>
</dbReference>
<dbReference type="SUPFAM" id="SSF53474">
    <property type="entry name" value="alpha/beta-Hydrolases"/>
    <property type="match status" value="1"/>
</dbReference>